<evidence type="ECO:0000313" key="11">
    <source>
        <dbReference type="Proteomes" id="UP001142291"/>
    </source>
</evidence>
<feature type="binding site" evidence="8">
    <location>
        <position position="442"/>
    </location>
    <ligand>
        <name>Zn(2+)</name>
        <dbReference type="ChEBI" id="CHEBI:29105"/>
        <label>1</label>
    </ligand>
</feature>
<evidence type="ECO:0000313" key="10">
    <source>
        <dbReference type="EMBL" id="GLJ95833.1"/>
    </source>
</evidence>
<dbReference type="InterPro" id="IPR027417">
    <property type="entry name" value="P-loop_NTPase"/>
</dbReference>
<dbReference type="GO" id="GO:0043138">
    <property type="term" value="F:3'-5' DNA helicase activity"/>
    <property type="evidence" value="ECO:0007669"/>
    <property type="project" value="TreeGrafter"/>
</dbReference>
<dbReference type="GO" id="GO:0003677">
    <property type="term" value="F:DNA binding"/>
    <property type="evidence" value="ECO:0007669"/>
    <property type="project" value="UniProtKB-UniRule"/>
</dbReference>
<dbReference type="GO" id="GO:0006269">
    <property type="term" value="P:DNA replication, synthesis of primer"/>
    <property type="evidence" value="ECO:0007669"/>
    <property type="project" value="UniProtKB-KW"/>
</dbReference>
<reference evidence="10" key="2">
    <citation type="submission" date="2023-01" db="EMBL/GenBank/DDBJ databases">
        <authorList>
            <person name="Sun Q."/>
            <person name="Evtushenko L."/>
        </authorList>
    </citation>
    <scope>NUCLEOTIDE SEQUENCE</scope>
    <source>
        <strain evidence="10">VKM Ac-1940</strain>
    </source>
</reference>
<comment type="function">
    <text evidence="8">Initiates the restart of stalled replication forks, which reloads the replicative helicase on sites other than the origin of replication. Recognizes and binds to abandoned replication forks and remodels them to uncover a helicase loading site. Promotes assembly of the primosome at these replication forks.</text>
</comment>
<proteinExistence type="inferred from homology"/>
<dbReference type="EMBL" id="BSER01000009">
    <property type="protein sequence ID" value="GLJ95833.1"/>
    <property type="molecule type" value="Genomic_DNA"/>
</dbReference>
<keyword evidence="4 8" id="KW-0547">Nucleotide-binding</keyword>
<dbReference type="PANTHER" id="PTHR30580:SF0">
    <property type="entry name" value="PRIMOSOMAL PROTEIN N"/>
    <property type="match status" value="1"/>
</dbReference>
<keyword evidence="3 8" id="KW-0479">Metal-binding</keyword>
<keyword evidence="1 8" id="KW-0639">Primosome</keyword>
<dbReference type="Gene3D" id="3.40.50.300">
    <property type="entry name" value="P-loop containing nucleotide triphosphate hydrolases"/>
    <property type="match status" value="1"/>
</dbReference>
<dbReference type="Pfam" id="PF17764">
    <property type="entry name" value="PriA_3primeBD"/>
    <property type="match status" value="1"/>
</dbReference>
<accession>A0A9W6HNN8</accession>
<comment type="subunit">
    <text evidence="8">Component of the replication restart primosome.</text>
</comment>
<evidence type="ECO:0000256" key="6">
    <source>
        <dbReference type="ARBA" id="ARBA00022840"/>
    </source>
</evidence>
<keyword evidence="6 8" id="KW-0067">ATP-binding</keyword>
<dbReference type="PANTHER" id="PTHR30580">
    <property type="entry name" value="PRIMOSOMAL PROTEIN N"/>
    <property type="match status" value="1"/>
</dbReference>
<dbReference type="AlphaFoldDB" id="A0A9W6HNN8"/>
<keyword evidence="2 8" id="KW-0235">DNA replication</keyword>
<keyword evidence="5 8" id="KW-0862">Zinc</keyword>
<evidence type="ECO:0000259" key="9">
    <source>
        <dbReference type="Pfam" id="PF17764"/>
    </source>
</evidence>
<evidence type="ECO:0000256" key="8">
    <source>
        <dbReference type="HAMAP-Rule" id="MF_00983"/>
    </source>
</evidence>
<evidence type="ECO:0000256" key="7">
    <source>
        <dbReference type="ARBA" id="ARBA00023125"/>
    </source>
</evidence>
<dbReference type="InterPro" id="IPR042115">
    <property type="entry name" value="PriA_3primeBD_sf"/>
</dbReference>
<evidence type="ECO:0000256" key="2">
    <source>
        <dbReference type="ARBA" id="ARBA00022705"/>
    </source>
</evidence>
<comment type="caution">
    <text evidence="8">As this protein does not have any detectable helicase domains, it probably does not have helicase activity.</text>
</comment>
<dbReference type="InterPro" id="IPR041222">
    <property type="entry name" value="PriA_3primeBD"/>
</dbReference>
<comment type="similarity">
    <text evidence="8">Belongs to the helicase family. PriA subfamily.</text>
</comment>
<dbReference type="RefSeq" id="WP_204963710.1">
    <property type="nucleotide sequence ID" value="NZ_BAAAUR010000001.1"/>
</dbReference>
<gene>
    <name evidence="8 10" type="primary">priA</name>
    <name evidence="10" type="ORF">GCM10017591_18960</name>
</gene>
<comment type="cofactor">
    <cofactor evidence="8">
        <name>Zn(2+)</name>
        <dbReference type="ChEBI" id="CHEBI:29105"/>
    </cofactor>
    <text evidence="8">Binds 2 zinc ions per subunit.</text>
</comment>
<feature type="binding site" evidence="8">
    <location>
        <position position="403"/>
    </location>
    <ligand>
        <name>Zn(2+)</name>
        <dbReference type="ChEBI" id="CHEBI:29105"/>
        <label>1</label>
    </ligand>
</feature>
<dbReference type="Gene3D" id="3.40.1440.60">
    <property type="entry name" value="PriA, 3(prime) DNA-binding domain"/>
    <property type="match status" value="1"/>
</dbReference>
<comment type="caution">
    <text evidence="10">The sequence shown here is derived from an EMBL/GenBank/DDBJ whole genome shotgun (WGS) entry which is preliminary data.</text>
</comment>
<feature type="domain" description="Primosomal protein N' 3' DNA-binding" evidence="9">
    <location>
        <begin position="6"/>
        <end position="110"/>
    </location>
</feature>
<dbReference type="InterPro" id="IPR005259">
    <property type="entry name" value="PriA"/>
</dbReference>
<dbReference type="GO" id="GO:0005524">
    <property type="term" value="F:ATP binding"/>
    <property type="evidence" value="ECO:0007669"/>
    <property type="project" value="UniProtKB-UniRule"/>
</dbReference>
<name>A0A9W6HNN8_9MICO</name>
<evidence type="ECO:0000256" key="5">
    <source>
        <dbReference type="ARBA" id="ARBA00022833"/>
    </source>
</evidence>
<keyword evidence="11" id="KW-1185">Reference proteome</keyword>
<dbReference type="GO" id="GO:0006270">
    <property type="term" value="P:DNA replication initiation"/>
    <property type="evidence" value="ECO:0007669"/>
    <property type="project" value="TreeGrafter"/>
</dbReference>
<dbReference type="GO" id="GO:0006302">
    <property type="term" value="P:double-strand break repair"/>
    <property type="evidence" value="ECO:0007669"/>
    <property type="project" value="InterPro"/>
</dbReference>
<dbReference type="HAMAP" id="MF_00983">
    <property type="entry name" value="PriA"/>
    <property type="match status" value="1"/>
</dbReference>
<protein>
    <recommendedName>
        <fullName evidence="8">Probable replication restart protein PriA</fullName>
    </recommendedName>
    <alternativeName>
        <fullName evidence="8">Putative ATP-dependent DNA helicase PriA</fullName>
    </alternativeName>
</protein>
<evidence type="ECO:0000256" key="3">
    <source>
        <dbReference type="ARBA" id="ARBA00022723"/>
    </source>
</evidence>
<sequence>MPLVARVLIDSPLPQLDRLFDYAVPPILEGEVRPGVRVKVPLRTVGRMVEGYLIETIAQAATPPPAKPLSELDSVVSPVAVLTPELYALARRAADRSAGSAGDILRLVIPKRMVRAEKTWLAARAAAAGEVESIEASDPSHVGTPPGSAAPPVAIPAASAEWAGRLLDEYPDLADRIDQGARLAVDPPPHPASDLPVGAWAELVAAMAVHALARGTSALIVVPDQRDEDQVLAVLAARMPGDAVVRDDARRSGPERYAGYLRLLDEHPLIVVGNRSTVYAPAARVGVVIVWDDGDPLLAEPLSPGVHARDAALLRQELEGSALVFAGHTRTTDVERLVQLGWVLDTPARRRSSPTVVLSATREGESRGQRVPSAAFAAAREALAHGPVLVQVARPGYAPVLVCGGCRTPARCPHCTGPLRARRQGAAPECSWCGRTIPRWSCPRCQGTTLRMASSGSERTADELGRAFPNTRVIVADGDHPVAHVDARPALVIATRGAEPQAAGGYRAVILLDGDRMLMAEHLRIGESCLRWWSNAAALAAPGAPVHLVGVAGPVARALATWTQPSYARAELADRAPLHMPPTVRVASVEGTAASVGTALDTLRAEIPTLSGWNVLGPVPVDGGRVRALVRFDYASGRTVAETLRAAVVADALHGRRAPRGSADRAAPRTTLRVRLDVPELDL</sequence>
<reference evidence="10" key="1">
    <citation type="journal article" date="2014" name="Int. J. Syst. Evol. Microbiol.">
        <title>Complete genome sequence of Corynebacterium casei LMG S-19264T (=DSM 44701T), isolated from a smear-ripened cheese.</title>
        <authorList>
            <consortium name="US DOE Joint Genome Institute (JGI-PGF)"/>
            <person name="Walter F."/>
            <person name="Albersmeier A."/>
            <person name="Kalinowski J."/>
            <person name="Ruckert C."/>
        </authorList>
    </citation>
    <scope>NUCLEOTIDE SEQUENCE</scope>
    <source>
        <strain evidence="10">VKM Ac-1940</strain>
    </source>
</reference>
<evidence type="ECO:0000256" key="1">
    <source>
        <dbReference type="ARBA" id="ARBA00022515"/>
    </source>
</evidence>
<feature type="binding site" evidence="8">
    <location>
        <position position="412"/>
    </location>
    <ligand>
        <name>Zn(2+)</name>
        <dbReference type="ChEBI" id="CHEBI:29105"/>
        <label>2</label>
    </ligand>
</feature>
<feature type="binding site" evidence="8">
    <location>
        <position position="445"/>
    </location>
    <ligand>
        <name>Zn(2+)</name>
        <dbReference type="ChEBI" id="CHEBI:29105"/>
        <label>1</label>
    </ligand>
</feature>
<dbReference type="Proteomes" id="UP001142291">
    <property type="component" value="Unassembled WGS sequence"/>
</dbReference>
<dbReference type="GO" id="GO:0008270">
    <property type="term" value="F:zinc ion binding"/>
    <property type="evidence" value="ECO:0007669"/>
    <property type="project" value="UniProtKB-UniRule"/>
</dbReference>
<organism evidence="10 11">
    <name type="scientific">Microbacterium dextranolyticum</name>
    <dbReference type="NCBI Taxonomy" id="36806"/>
    <lineage>
        <taxon>Bacteria</taxon>
        <taxon>Bacillati</taxon>
        <taxon>Actinomycetota</taxon>
        <taxon>Actinomycetes</taxon>
        <taxon>Micrococcales</taxon>
        <taxon>Microbacteriaceae</taxon>
        <taxon>Microbacterium</taxon>
    </lineage>
</organism>
<keyword evidence="7 8" id="KW-0238">DNA-binding</keyword>
<feature type="binding site" evidence="8">
    <location>
        <position position="430"/>
    </location>
    <ligand>
        <name>Zn(2+)</name>
        <dbReference type="ChEBI" id="CHEBI:29105"/>
        <label>2</label>
    </ligand>
</feature>
<feature type="binding site" evidence="8">
    <location>
        <position position="433"/>
    </location>
    <ligand>
        <name>Zn(2+)</name>
        <dbReference type="ChEBI" id="CHEBI:29105"/>
        <label>2</label>
    </ligand>
</feature>
<feature type="binding site" evidence="8">
    <location>
        <position position="406"/>
    </location>
    <ligand>
        <name>Zn(2+)</name>
        <dbReference type="ChEBI" id="CHEBI:29105"/>
        <label>1</label>
    </ligand>
</feature>
<dbReference type="GO" id="GO:0006310">
    <property type="term" value="P:DNA recombination"/>
    <property type="evidence" value="ECO:0007669"/>
    <property type="project" value="InterPro"/>
</dbReference>
<dbReference type="GO" id="GO:1990077">
    <property type="term" value="C:primosome complex"/>
    <property type="evidence" value="ECO:0007669"/>
    <property type="project" value="UniProtKB-UniRule"/>
</dbReference>
<evidence type="ECO:0000256" key="4">
    <source>
        <dbReference type="ARBA" id="ARBA00022741"/>
    </source>
</evidence>
<feature type="binding site" evidence="8">
    <location>
        <position position="415"/>
    </location>
    <ligand>
        <name>Zn(2+)</name>
        <dbReference type="ChEBI" id="CHEBI:29105"/>
        <label>2</label>
    </ligand>
</feature>